<evidence type="ECO:0000313" key="1">
    <source>
        <dbReference type="EMBL" id="VDD09444.1"/>
    </source>
</evidence>
<gene>
    <name evidence="1" type="ORF">BOLC4T24895H</name>
</gene>
<name>A0A3P6C8H9_BRAOL</name>
<dbReference type="EMBL" id="LR031873">
    <property type="protein sequence ID" value="VDD09444.1"/>
    <property type="molecule type" value="Genomic_DNA"/>
</dbReference>
<reference evidence="1" key="1">
    <citation type="submission" date="2018-11" db="EMBL/GenBank/DDBJ databases">
        <authorList>
            <consortium name="Genoscope - CEA"/>
            <person name="William W."/>
        </authorList>
    </citation>
    <scope>NUCLEOTIDE SEQUENCE</scope>
</reference>
<sequence>MFQQLWHESKVFSPLHRHHNHTFHVPNQPHSPFSHLSQRIAIHQLVVPSSYPLSPIEQQASIQHLTMLSWETQSIFSPFPKPLS</sequence>
<accession>A0A3P6C8H9</accession>
<protein>
    <submittedName>
        <fullName evidence="1">Uncharacterized protein</fullName>
    </submittedName>
</protein>
<organism evidence="1">
    <name type="scientific">Brassica oleracea</name>
    <name type="common">Wild cabbage</name>
    <dbReference type="NCBI Taxonomy" id="3712"/>
    <lineage>
        <taxon>Eukaryota</taxon>
        <taxon>Viridiplantae</taxon>
        <taxon>Streptophyta</taxon>
        <taxon>Embryophyta</taxon>
        <taxon>Tracheophyta</taxon>
        <taxon>Spermatophyta</taxon>
        <taxon>Magnoliopsida</taxon>
        <taxon>eudicotyledons</taxon>
        <taxon>Gunneridae</taxon>
        <taxon>Pentapetalae</taxon>
        <taxon>rosids</taxon>
        <taxon>malvids</taxon>
        <taxon>Brassicales</taxon>
        <taxon>Brassicaceae</taxon>
        <taxon>Brassiceae</taxon>
        <taxon>Brassica</taxon>
    </lineage>
</organism>
<proteinExistence type="predicted"/>
<dbReference type="AlphaFoldDB" id="A0A3P6C8H9"/>